<evidence type="ECO:0000313" key="2">
    <source>
        <dbReference type="Proteomes" id="UP000821865"/>
    </source>
</evidence>
<proteinExistence type="predicted"/>
<name>A0ACB8CIY5_DERSI</name>
<accession>A0ACB8CIY5</accession>
<comment type="caution">
    <text evidence="1">The sequence shown here is derived from an EMBL/GenBank/DDBJ whole genome shotgun (WGS) entry which is preliminary data.</text>
</comment>
<evidence type="ECO:0000313" key="1">
    <source>
        <dbReference type="EMBL" id="KAH7944873.1"/>
    </source>
</evidence>
<dbReference type="Proteomes" id="UP000821865">
    <property type="component" value="Chromosome 6"/>
</dbReference>
<reference evidence="1" key="1">
    <citation type="submission" date="2020-05" db="EMBL/GenBank/DDBJ databases">
        <title>Large-scale comparative analyses of tick genomes elucidate their genetic diversity and vector capacities.</title>
        <authorList>
            <person name="Jia N."/>
            <person name="Wang J."/>
            <person name="Shi W."/>
            <person name="Du L."/>
            <person name="Sun Y."/>
            <person name="Zhan W."/>
            <person name="Jiang J."/>
            <person name="Wang Q."/>
            <person name="Zhang B."/>
            <person name="Ji P."/>
            <person name="Sakyi L.B."/>
            <person name="Cui X."/>
            <person name="Yuan T."/>
            <person name="Jiang B."/>
            <person name="Yang W."/>
            <person name="Lam T.T.-Y."/>
            <person name="Chang Q."/>
            <person name="Ding S."/>
            <person name="Wang X."/>
            <person name="Zhu J."/>
            <person name="Ruan X."/>
            <person name="Zhao L."/>
            <person name="Wei J."/>
            <person name="Que T."/>
            <person name="Du C."/>
            <person name="Cheng J."/>
            <person name="Dai P."/>
            <person name="Han X."/>
            <person name="Huang E."/>
            <person name="Gao Y."/>
            <person name="Liu J."/>
            <person name="Shao H."/>
            <person name="Ye R."/>
            <person name="Li L."/>
            <person name="Wei W."/>
            <person name="Wang X."/>
            <person name="Wang C."/>
            <person name="Yang T."/>
            <person name="Huo Q."/>
            <person name="Li W."/>
            <person name="Guo W."/>
            <person name="Chen H."/>
            <person name="Zhou L."/>
            <person name="Ni X."/>
            <person name="Tian J."/>
            <person name="Zhou Y."/>
            <person name="Sheng Y."/>
            <person name="Liu T."/>
            <person name="Pan Y."/>
            <person name="Xia L."/>
            <person name="Li J."/>
            <person name="Zhao F."/>
            <person name="Cao W."/>
        </authorList>
    </citation>
    <scope>NUCLEOTIDE SEQUENCE</scope>
    <source>
        <strain evidence="1">Dsil-2018</strain>
    </source>
</reference>
<organism evidence="1 2">
    <name type="scientific">Dermacentor silvarum</name>
    <name type="common">Tick</name>
    <dbReference type="NCBI Taxonomy" id="543639"/>
    <lineage>
        <taxon>Eukaryota</taxon>
        <taxon>Metazoa</taxon>
        <taxon>Ecdysozoa</taxon>
        <taxon>Arthropoda</taxon>
        <taxon>Chelicerata</taxon>
        <taxon>Arachnida</taxon>
        <taxon>Acari</taxon>
        <taxon>Parasitiformes</taxon>
        <taxon>Ixodida</taxon>
        <taxon>Ixodoidea</taxon>
        <taxon>Ixodidae</taxon>
        <taxon>Rhipicephalinae</taxon>
        <taxon>Dermacentor</taxon>
    </lineage>
</organism>
<dbReference type="EMBL" id="CM023475">
    <property type="protein sequence ID" value="KAH7944873.1"/>
    <property type="molecule type" value="Genomic_DNA"/>
</dbReference>
<keyword evidence="2" id="KW-1185">Reference proteome</keyword>
<gene>
    <name evidence="1" type="ORF">HPB49_001390</name>
</gene>
<sequence>MMTLENLLPATCSAYQGTLAWRYTTTEALEPTTLYRVTTRPGVHLVPKRACSTTAANLPRIYAHNSSSHCYRCGSRQHRAASPRCPAKGQRWHHCGLIGHFSAVCNTKQRAAAVRELSDPT</sequence>
<protein>
    <submittedName>
        <fullName evidence="1">Uncharacterized protein</fullName>
    </submittedName>
</protein>